<protein>
    <submittedName>
        <fullName evidence="1">Uncharacterized protein</fullName>
    </submittedName>
</protein>
<evidence type="ECO:0000313" key="1">
    <source>
        <dbReference type="EMBL" id="RVD83587.1"/>
    </source>
</evidence>
<comment type="caution">
    <text evidence="1">The sequence shown here is derived from an EMBL/GenBank/DDBJ whole genome shotgun (WGS) entry which is preliminary data.</text>
</comment>
<gene>
    <name evidence="1" type="ORF">DFL_007971</name>
</gene>
<name>A0A436ZX71_ARTFL</name>
<sequence length="66" mass="7912">MLSRPTMHSEMPTRPGYECMPRRWVSKEAGASTERHMYNFARYYSFSARVVNSRSRRAWLRSIVRL</sequence>
<dbReference type="GeneID" id="93590282"/>
<dbReference type="VEuPathDB" id="FungiDB:DFL_007971"/>
<accession>A0A436ZX71</accession>
<dbReference type="RefSeq" id="XP_067489131.1">
    <property type="nucleotide sequence ID" value="XM_067637634.1"/>
</dbReference>
<proteinExistence type="predicted"/>
<keyword evidence="2" id="KW-1185">Reference proteome</keyword>
<dbReference type="EMBL" id="SAEB01000009">
    <property type="protein sequence ID" value="RVD83587.1"/>
    <property type="molecule type" value="Genomic_DNA"/>
</dbReference>
<reference evidence="1 2" key="1">
    <citation type="submission" date="2019-01" db="EMBL/GenBank/DDBJ databases">
        <title>Intercellular communication is required for trap formation in the nematode-trapping fungus Duddingtonia flagrans.</title>
        <authorList>
            <person name="Youssar L."/>
            <person name="Wernet V."/>
            <person name="Hensel N."/>
            <person name="Hildebrandt H.-G."/>
            <person name="Fischer R."/>
        </authorList>
    </citation>
    <scope>NUCLEOTIDE SEQUENCE [LARGE SCALE GENOMIC DNA]</scope>
    <source>
        <strain evidence="1 2">CBS H-5679</strain>
    </source>
</reference>
<dbReference type="Proteomes" id="UP000283090">
    <property type="component" value="Unassembled WGS sequence"/>
</dbReference>
<evidence type="ECO:0000313" key="2">
    <source>
        <dbReference type="Proteomes" id="UP000283090"/>
    </source>
</evidence>
<dbReference type="AlphaFoldDB" id="A0A436ZX71"/>
<organism evidence="1 2">
    <name type="scientific">Arthrobotrys flagrans</name>
    <name type="common">Nematode-trapping fungus</name>
    <name type="synonym">Trichothecium flagrans</name>
    <dbReference type="NCBI Taxonomy" id="97331"/>
    <lineage>
        <taxon>Eukaryota</taxon>
        <taxon>Fungi</taxon>
        <taxon>Dikarya</taxon>
        <taxon>Ascomycota</taxon>
        <taxon>Pezizomycotina</taxon>
        <taxon>Orbiliomycetes</taxon>
        <taxon>Orbiliales</taxon>
        <taxon>Orbiliaceae</taxon>
        <taxon>Arthrobotrys</taxon>
    </lineage>
</organism>